<sequence>MGPNLLHFNFTQVGYWKLVGATVSRITVSKGSLDFLNKNLDVDSKWDLEKSVVGASNIYGFKDYSFACGQTNPIVWKSSSDMAYAVGITLNNVQFQPFNATFMEGGKEADFLKFGWRVSDCQGLFSIGTWMGLVVALLLIGVLSFGFLMLNSVQTMDRFDDPKQKQLIISSKE</sequence>
<evidence type="ECO:0000313" key="9">
    <source>
        <dbReference type="WBParaSite" id="GPLIN_000976300"/>
    </source>
</evidence>
<protein>
    <submittedName>
        <fullName evidence="9">Ac45-VOA1_TM domain-containing protein</fullName>
    </submittedName>
</protein>
<comment type="subcellular location">
    <subcellularLocation>
        <location evidence="1">Membrane</location>
        <topology evidence="1">Single-pass membrane protein</topology>
    </subcellularLocation>
</comment>
<reference evidence="8" key="2">
    <citation type="submission" date="2014-05" db="EMBL/GenBank/DDBJ databases">
        <title>The genome and life-stage specific transcriptomes of Globodera pallida elucidate key aspects of plant parasitism by a cyst nematode.</title>
        <authorList>
            <person name="Cotton J.A."/>
            <person name="Lilley C.J."/>
            <person name="Jones L.M."/>
            <person name="Kikuchi T."/>
            <person name="Reid A.J."/>
            <person name="Thorpe P."/>
            <person name="Tsai I.J."/>
            <person name="Beasley H."/>
            <person name="Blok V."/>
            <person name="Cock P.J.A."/>
            <person name="Van den Akker S.E."/>
            <person name="Holroyd N."/>
            <person name="Hunt M."/>
            <person name="Mantelin S."/>
            <person name="Naghra H."/>
            <person name="Pain A."/>
            <person name="Palomares-Rius J.E."/>
            <person name="Zarowiecki M."/>
            <person name="Berriman M."/>
            <person name="Jones J.T."/>
            <person name="Urwin P.E."/>
        </authorList>
    </citation>
    <scope>NUCLEOTIDE SEQUENCE [LARGE SCALE GENOMIC DNA]</scope>
    <source>
        <strain evidence="8">Lindley</strain>
    </source>
</reference>
<organism evidence="8 9">
    <name type="scientific">Globodera pallida</name>
    <name type="common">Potato cyst nematode worm</name>
    <name type="synonym">Heterodera pallida</name>
    <dbReference type="NCBI Taxonomy" id="36090"/>
    <lineage>
        <taxon>Eukaryota</taxon>
        <taxon>Metazoa</taxon>
        <taxon>Ecdysozoa</taxon>
        <taxon>Nematoda</taxon>
        <taxon>Chromadorea</taxon>
        <taxon>Rhabditida</taxon>
        <taxon>Tylenchina</taxon>
        <taxon>Tylenchomorpha</taxon>
        <taxon>Tylenchoidea</taxon>
        <taxon>Heteroderidae</taxon>
        <taxon>Heteroderinae</taxon>
        <taxon>Globodera</taxon>
    </lineage>
</organism>
<evidence type="ECO:0000256" key="6">
    <source>
        <dbReference type="SAM" id="Phobius"/>
    </source>
</evidence>
<keyword evidence="3 6" id="KW-0812">Transmembrane</keyword>
<evidence type="ECO:0000313" key="8">
    <source>
        <dbReference type="Proteomes" id="UP000050741"/>
    </source>
</evidence>
<accession>A0A183CA64</accession>
<dbReference type="WBParaSite" id="GPLIN_000976300">
    <property type="protein sequence ID" value="GPLIN_000976300"/>
    <property type="gene ID" value="GPLIN_000976300"/>
</dbReference>
<feature type="domain" description="V-type proton ATPase subunit S1/VOA1 transmembrane" evidence="7">
    <location>
        <begin position="123"/>
        <end position="161"/>
    </location>
</feature>
<dbReference type="GO" id="GO:0033176">
    <property type="term" value="C:proton-transporting V-type ATPase complex"/>
    <property type="evidence" value="ECO:0007669"/>
    <property type="project" value="TreeGrafter"/>
</dbReference>
<evidence type="ECO:0000256" key="2">
    <source>
        <dbReference type="ARBA" id="ARBA00009037"/>
    </source>
</evidence>
<dbReference type="AlphaFoldDB" id="A0A183CA64"/>
<evidence type="ECO:0000256" key="1">
    <source>
        <dbReference type="ARBA" id="ARBA00004167"/>
    </source>
</evidence>
<proteinExistence type="inferred from homology"/>
<dbReference type="PANTHER" id="PTHR12471">
    <property type="entry name" value="VACUOLAR ATP SYNTHASE SUBUNIT S1"/>
    <property type="match status" value="1"/>
</dbReference>
<evidence type="ECO:0000256" key="5">
    <source>
        <dbReference type="ARBA" id="ARBA00023136"/>
    </source>
</evidence>
<evidence type="ECO:0000259" key="7">
    <source>
        <dbReference type="Pfam" id="PF20520"/>
    </source>
</evidence>
<dbReference type="GO" id="GO:0001671">
    <property type="term" value="F:ATPase activator activity"/>
    <property type="evidence" value="ECO:0007669"/>
    <property type="project" value="TreeGrafter"/>
</dbReference>
<reference evidence="8" key="1">
    <citation type="submission" date="2013-12" db="EMBL/GenBank/DDBJ databases">
        <authorList>
            <person name="Aslett M."/>
        </authorList>
    </citation>
    <scope>NUCLEOTIDE SEQUENCE [LARGE SCALE GENOMIC DNA]</scope>
    <source>
        <strain evidence="8">Lindley</strain>
    </source>
</reference>
<dbReference type="PANTHER" id="PTHR12471:SF7">
    <property type="entry name" value="V-TYPE PROTON ATPASE SUBUNIT S1"/>
    <property type="match status" value="1"/>
</dbReference>
<name>A0A183CA64_GLOPA</name>
<dbReference type="GO" id="GO:0030641">
    <property type="term" value="P:regulation of cellular pH"/>
    <property type="evidence" value="ECO:0007669"/>
    <property type="project" value="TreeGrafter"/>
</dbReference>
<dbReference type="Pfam" id="PF20520">
    <property type="entry name" value="Ac45-VOA1_TM"/>
    <property type="match status" value="1"/>
</dbReference>
<reference evidence="9" key="3">
    <citation type="submission" date="2016-06" db="UniProtKB">
        <authorList>
            <consortium name="WormBaseParasite"/>
        </authorList>
    </citation>
    <scope>IDENTIFICATION</scope>
</reference>
<feature type="transmembrane region" description="Helical" evidence="6">
    <location>
        <begin position="127"/>
        <end position="150"/>
    </location>
</feature>
<keyword evidence="5 6" id="KW-0472">Membrane</keyword>
<evidence type="ECO:0000256" key="3">
    <source>
        <dbReference type="ARBA" id="ARBA00022692"/>
    </source>
</evidence>
<dbReference type="InterPro" id="IPR008388">
    <property type="entry name" value="Ac45_acc_su"/>
</dbReference>
<comment type="similarity">
    <text evidence="2">Belongs to the vacuolar ATPase subunit S1 family.</text>
</comment>
<dbReference type="Proteomes" id="UP000050741">
    <property type="component" value="Unassembled WGS sequence"/>
</dbReference>
<keyword evidence="4 6" id="KW-1133">Transmembrane helix</keyword>
<keyword evidence="8" id="KW-1185">Reference proteome</keyword>
<dbReference type="InterPro" id="IPR046756">
    <property type="entry name" value="VAS1/VOA1_TM"/>
</dbReference>
<evidence type="ECO:0000256" key="4">
    <source>
        <dbReference type="ARBA" id="ARBA00022989"/>
    </source>
</evidence>